<dbReference type="PIRSF" id="PIRSF000349">
    <property type="entry name" value="SODismutase"/>
    <property type="match status" value="1"/>
</dbReference>
<dbReference type="InterPro" id="IPR019831">
    <property type="entry name" value="Mn/Fe_SOD_N"/>
</dbReference>
<dbReference type="PANTHER" id="PTHR43595">
    <property type="entry name" value="37S RIBOSOMAL PROTEIN S26, MITOCHONDRIAL"/>
    <property type="match status" value="1"/>
</dbReference>
<dbReference type="Gene3D" id="3.55.40.20">
    <property type="entry name" value="Iron/manganese superoxide dismutase, C-terminal domain"/>
    <property type="match status" value="1"/>
</dbReference>
<dbReference type="Gene3D" id="1.10.287.990">
    <property type="entry name" value="Fe,Mn superoxide dismutase (SOD) domain"/>
    <property type="match status" value="1"/>
</dbReference>
<name>A0ABW5M768_9BACT</name>
<evidence type="ECO:0000256" key="1">
    <source>
        <dbReference type="ARBA" id="ARBA00008714"/>
    </source>
</evidence>
<dbReference type="InterPro" id="IPR019832">
    <property type="entry name" value="Mn/Fe_SOD_C"/>
</dbReference>
<dbReference type="RefSeq" id="WP_381524636.1">
    <property type="nucleotide sequence ID" value="NZ_JBHULN010000010.1"/>
</dbReference>
<feature type="domain" description="Manganese/iron superoxide dismutase C-terminal" evidence="7">
    <location>
        <begin position="92"/>
        <end position="197"/>
    </location>
</feature>
<evidence type="ECO:0000313" key="8">
    <source>
        <dbReference type="EMBL" id="MFD2572341.1"/>
    </source>
</evidence>
<keyword evidence="3 5" id="KW-0479">Metal-binding</keyword>
<evidence type="ECO:0000259" key="6">
    <source>
        <dbReference type="Pfam" id="PF00081"/>
    </source>
</evidence>
<dbReference type="SUPFAM" id="SSF54719">
    <property type="entry name" value="Fe,Mn superoxide dismutase (SOD), C-terminal domain"/>
    <property type="match status" value="1"/>
</dbReference>
<evidence type="ECO:0000313" key="9">
    <source>
        <dbReference type="Proteomes" id="UP001597469"/>
    </source>
</evidence>
<dbReference type="PRINTS" id="PR01703">
    <property type="entry name" value="MNSODISMTASE"/>
</dbReference>
<protein>
    <recommendedName>
        <fullName evidence="2 5">Superoxide dismutase</fullName>
        <ecNumber evidence="2 5">1.15.1.1</ecNumber>
    </recommendedName>
</protein>
<dbReference type="SUPFAM" id="SSF46609">
    <property type="entry name" value="Fe,Mn superoxide dismutase (SOD), N-terminal domain"/>
    <property type="match status" value="1"/>
</dbReference>
<dbReference type="InterPro" id="IPR019833">
    <property type="entry name" value="Mn/Fe_SOD_BS"/>
</dbReference>
<evidence type="ECO:0000259" key="7">
    <source>
        <dbReference type="Pfam" id="PF02777"/>
    </source>
</evidence>
<proteinExistence type="inferred from homology"/>
<gene>
    <name evidence="8" type="ORF">ACFSUS_17000</name>
</gene>
<dbReference type="InterPro" id="IPR036324">
    <property type="entry name" value="Mn/Fe_SOD_N_sf"/>
</dbReference>
<dbReference type="Pfam" id="PF00081">
    <property type="entry name" value="Sod_Fe_N"/>
    <property type="match status" value="1"/>
</dbReference>
<dbReference type="InterPro" id="IPR036314">
    <property type="entry name" value="SOD_C_sf"/>
</dbReference>
<comment type="similarity">
    <text evidence="1 5">Belongs to the iron/manganese superoxide dismutase family.</text>
</comment>
<dbReference type="Proteomes" id="UP001597469">
    <property type="component" value="Unassembled WGS sequence"/>
</dbReference>
<dbReference type="GO" id="GO:0004784">
    <property type="term" value="F:superoxide dismutase activity"/>
    <property type="evidence" value="ECO:0007669"/>
    <property type="project" value="UniProtKB-EC"/>
</dbReference>
<reference evidence="9" key="1">
    <citation type="journal article" date="2019" name="Int. J. Syst. Evol. Microbiol.">
        <title>The Global Catalogue of Microorganisms (GCM) 10K type strain sequencing project: providing services to taxonomists for standard genome sequencing and annotation.</title>
        <authorList>
            <consortium name="The Broad Institute Genomics Platform"/>
            <consortium name="The Broad Institute Genome Sequencing Center for Infectious Disease"/>
            <person name="Wu L."/>
            <person name="Ma J."/>
        </authorList>
    </citation>
    <scope>NUCLEOTIDE SEQUENCE [LARGE SCALE GENOMIC DNA]</scope>
    <source>
        <strain evidence="9">KCTC 42805</strain>
    </source>
</reference>
<evidence type="ECO:0000256" key="3">
    <source>
        <dbReference type="ARBA" id="ARBA00022723"/>
    </source>
</evidence>
<organism evidence="8 9">
    <name type="scientific">Spirosoma soli</name>
    <dbReference type="NCBI Taxonomy" id="1770529"/>
    <lineage>
        <taxon>Bacteria</taxon>
        <taxon>Pseudomonadati</taxon>
        <taxon>Bacteroidota</taxon>
        <taxon>Cytophagia</taxon>
        <taxon>Cytophagales</taxon>
        <taxon>Cytophagaceae</taxon>
        <taxon>Spirosoma</taxon>
    </lineage>
</organism>
<keyword evidence="4 5" id="KW-0560">Oxidoreductase</keyword>
<feature type="domain" description="Manganese/iron superoxide dismutase N-terminal" evidence="6">
    <location>
        <begin position="3"/>
        <end position="84"/>
    </location>
</feature>
<evidence type="ECO:0000256" key="4">
    <source>
        <dbReference type="ARBA" id="ARBA00023002"/>
    </source>
</evidence>
<evidence type="ECO:0000256" key="5">
    <source>
        <dbReference type="RuleBase" id="RU000414"/>
    </source>
</evidence>
<keyword evidence="9" id="KW-1185">Reference proteome</keyword>
<dbReference type="PROSITE" id="PS00088">
    <property type="entry name" value="SOD_MN"/>
    <property type="match status" value="1"/>
</dbReference>
<dbReference type="EMBL" id="JBHULN010000010">
    <property type="protein sequence ID" value="MFD2572341.1"/>
    <property type="molecule type" value="Genomic_DNA"/>
</dbReference>
<dbReference type="Pfam" id="PF02777">
    <property type="entry name" value="Sod_Fe_C"/>
    <property type="match status" value="1"/>
</dbReference>
<comment type="function">
    <text evidence="5">Destroys radicals which are normally produced within the cells and which are toxic to biological systems.</text>
</comment>
<accession>A0ABW5M768</accession>
<evidence type="ECO:0000256" key="2">
    <source>
        <dbReference type="ARBA" id="ARBA00012682"/>
    </source>
</evidence>
<dbReference type="EC" id="1.15.1.1" evidence="2 5"/>
<dbReference type="PANTHER" id="PTHR43595:SF2">
    <property type="entry name" value="SMALL RIBOSOMAL SUBUNIT PROTEIN MS42"/>
    <property type="match status" value="1"/>
</dbReference>
<dbReference type="InterPro" id="IPR001189">
    <property type="entry name" value="Mn/Fe_SOD"/>
</dbReference>
<sequence length="204" mass="22638">MAFVLDPLPYPSDSLEPNIDKQTMEIHHGKHHNAYVTNLNNAIAGTELENKSIEDLLASVSQSPVAVRNNGGGHYNHTLFWNTISGSGGGQPTGDLAEAINQKFGSFDSFKEEFTKAATTRFGSGWAWLIVTPEGELAITSTANQDNPLMDVAETKGFPIIGLDVWEHAYYLKYQNRRPDYIAAYFNVIDWNAAEKRYQQGKQA</sequence>
<comment type="catalytic activity">
    <reaction evidence="5">
        <text>2 superoxide + 2 H(+) = H2O2 + O2</text>
        <dbReference type="Rhea" id="RHEA:20696"/>
        <dbReference type="ChEBI" id="CHEBI:15378"/>
        <dbReference type="ChEBI" id="CHEBI:15379"/>
        <dbReference type="ChEBI" id="CHEBI:16240"/>
        <dbReference type="ChEBI" id="CHEBI:18421"/>
        <dbReference type="EC" id="1.15.1.1"/>
    </reaction>
</comment>
<comment type="caution">
    <text evidence="8">The sequence shown here is derived from an EMBL/GenBank/DDBJ whole genome shotgun (WGS) entry which is preliminary data.</text>
</comment>